<evidence type="ECO:0000313" key="4">
    <source>
        <dbReference type="EMBL" id="WNC70905.1"/>
    </source>
</evidence>
<dbReference type="InterPro" id="IPR032179">
    <property type="entry name" value="Cry22Aa_Ig-like"/>
</dbReference>
<protein>
    <submittedName>
        <fullName evidence="4">DUF5011 domain-containing protein</fullName>
    </submittedName>
</protein>
<dbReference type="PROSITE" id="PS51257">
    <property type="entry name" value="PROKAR_LIPOPROTEIN"/>
    <property type="match status" value="1"/>
</dbReference>
<dbReference type="Pfam" id="PF13540">
    <property type="entry name" value="RCC1_2"/>
    <property type="match status" value="2"/>
</dbReference>
<feature type="domain" description="Pesticidal crystal protein Cry22Aa Ig-like" evidence="3">
    <location>
        <begin position="47"/>
        <end position="117"/>
    </location>
</feature>
<feature type="chain" id="PRO_5046094967" evidence="2">
    <location>
        <begin position="23"/>
        <end position="903"/>
    </location>
</feature>
<dbReference type="InterPro" id="IPR000408">
    <property type="entry name" value="Reg_chr_condens"/>
</dbReference>
<dbReference type="PROSITE" id="PS50012">
    <property type="entry name" value="RCC1_3"/>
    <property type="match status" value="1"/>
</dbReference>
<feature type="region of interest" description="Disordered" evidence="1">
    <location>
        <begin position="24"/>
        <end position="43"/>
    </location>
</feature>
<dbReference type="Pfam" id="PF16403">
    <property type="entry name" value="Bact_surface_Ig-like"/>
    <property type="match status" value="3"/>
</dbReference>
<dbReference type="InterPro" id="IPR009091">
    <property type="entry name" value="RCC1/BLIP-II"/>
</dbReference>
<sequence>MPYGLRTKFIVSLFLLSLTACGGDSSGNEDSKNKNSGTTTDTTAPLITLVGDNPMIVAHGASFNDPGATVTDNVDTGLSAIVTGTVDSLDVADYTLTYNVTDAAGNAAEAITRTVSVVDMTAPVISLIGDNATLVAQGETFTDLGVTVTDNVDTGLTAVVTGTIDTLTVGDYILTYSVSDTSGNSAKTLTRTVTVADMTAPEITLIGDDSITHPFGDNFVDPGSRVFDNVDIGLTATVTGNVNTTVAGDYLLTYEVSDSAGNVAVSSTRTVSVSPAIFKLAAGLYDTCAYTGDDRKLRCFGYNDGAHGNGLLEEIGESFGEAKQRFEVCKSSTEQVITFVVSDDPLSPCGDYYAPKIVEWFEQGNDTALGSDTYCPSKHDQIITTTKVEESENCNEGAYAFYWGEDSNDDSDLSTNEMGAALLPAILPNSELLAFDVADSFGCGIFADQTTRCWGSNNNGQLGKGAPGDVLTEGELGDALIPVDFGDGLYATEIHLADSSSACALLNNGRIKCWGNHNATSLGFATDTDIGLTAESMGNNLLPIDLGTNPDTLEPYKATTMAFNSRNGCAVLDNGGVKCWGANNYGGLGLGEGERYPEQVFGDDDGEMGDNLGFVLLGDFHAIAVATGYHFQCALSNDNRIKCWGQNIDGQLGISDTESRGNGHEDAYARSVYIANESVYDIKSLNTGNDGLTLCPTSLANKGFQLAYGQDDGAPSGIADNGILEDGEIITTELVCDTDELIAYVEQDLSYEGNSRIKMAYGLYGNDYAEMGNGLPTVDLGVNEEVIKLAANYYNACALVNIGKVKCWGYSKTGGADSAFNIGDAPERSVALADYIDFGTIDKVVDITMGGYQSCVIFESGGVKCWGYNEYGEMGQPAFESDYLGDGLPNPEMGVNLPYVDLR</sequence>
<dbReference type="SUPFAM" id="SSF50985">
    <property type="entry name" value="RCC1/BLIP-II"/>
    <property type="match status" value="1"/>
</dbReference>
<dbReference type="Gene3D" id="2.60.40.10">
    <property type="entry name" value="Immunoglobulins"/>
    <property type="match status" value="3"/>
</dbReference>
<dbReference type="Gene3D" id="2.130.10.30">
    <property type="entry name" value="Regulator of chromosome condensation 1/beta-lactamase-inhibitor protein II"/>
    <property type="match status" value="2"/>
</dbReference>
<dbReference type="EMBL" id="CP134145">
    <property type="protein sequence ID" value="WNC70905.1"/>
    <property type="molecule type" value="Genomic_DNA"/>
</dbReference>
<feature type="signal peptide" evidence="2">
    <location>
        <begin position="1"/>
        <end position="22"/>
    </location>
</feature>
<evidence type="ECO:0000256" key="1">
    <source>
        <dbReference type="SAM" id="MobiDB-lite"/>
    </source>
</evidence>
<feature type="domain" description="Pesticidal crystal protein Cry22Aa Ig-like" evidence="3">
    <location>
        <begin position="125"/>
        <end position="195"/>
    </location>
</feature>
<reference evidence="5" key="1">
    <citation type="submission" date="2023-09" db="EMBL/GenBank/DDBJ databases">
        <authorList>
            <person name="Li S."/>
            <person name="Li X."/>
            <person name="Zhang C."/>
            <person name="Zhao Z."/>
        </authorList>
    </citation>
    <scope>NUCLEOTIDE SEQUENCE [LARGE SCALE GENOMIC DNA]</scope>
    <source>
        <strain evidence="5">SQ149</strain>
    </source>
</reference>
<evidence type="ECO:0000259" key="3">
    <source>
        <dbReference type="Pfam" id="PF16403"/>
    </source>
</evidence>
<dbReference type="InterPro" id="IPR051553">
    <property type="entry name" value="Ran_GTPase-activating"/>
</dbReference>
<evidence type="ECO:0000313" key="5">
    <source>
        <dbReference type="Proteomes" id="UP001258994"/>
    </source>
</evidence>
<name>A0ABY9TQ92_9GAMM</name>
<evidence type="ECO:0000256" key="2">
    <source>
        <dbReference type="SAM" id="SignalP"/>
    </source>
</evidence>
<keyword evidence="2" id="KW-0732">Signal</keyword>
<proteinExistence type="predicted"/>
<dbReference type="Proteomes" id="UP001258994">
    <property type="component" value="Chromosome"/>
</dbReference>
<dbReference type="PANTHER" id="PTHR45982">
    <property type="entry name" value="REGULATOR OF CHROMOSOME CONDENSATION"/>
    <property type="match status" value="1"/>
</dbReference>
<gene>
    <name evidence="4" type="ORF">RGQ13_12260</name>
</gene>
<dbReference type="RefSeq" id="WP_348390040.1">
    <property type="nucleotide sequence ID" value="NZ_CP134145.1"/>
</dbReference>
<keyword evidence="5" id="KW-1185">Reference proteome</keyword>
<feature type="domain" description="Pesticidal crystal protein Cry22Aa Ig-like" evidence="3">
    <location>
        <begin position="203"/>
        <end position="273"/>
    </location>
</feature>
<organism evidence="4 5">
    <name type="scientific">Thalassotalea psychrophila</name>
    <dbReference type="NCBI Taxonomy" id="3065647"/>
    <lineage>
        <taxon>Bacteria</taxon>
        <taxon>Pseudomonadati</taxon>
        <taxon>Pseudomonadota</taxon>
        <taxon>Gammaproteobacteria</taxon>
        <taxon>Alteromonadales</taxon>
        <taxon>Colwelliaceae</taxon>
        <taxon>Thalassotalea</taxon>
    </lineage>
</organism>
<dbReference type="InterPro" id="IPR013783">
    <property type="entry name" value="Ig-like_fold"/>
</dbReference>
<dbReference type="PANTHER" id="PTHR45982:SF1">
    <property type="entry name" value="REGULATOR OF CHROMOSOME CONDENSATION"/>
    <property type="match status" value="1"/>
</dbReference>
<accession>A0ABY9TQ92</accession>